<evidence type="ECO:0000256" key="12">
    <source>
        <dbReference type="ARBA" id="ARBA00048366"/>
    </source>
</evidence>
<comment type="subcellular location">
    <subcellularLocation>
        <location evidence="1 13">Cytoplasm</location>
    </subcellularLocation>
</comment>
<evidence type="ECO:0000256" key="7">
    <source>
        <dbReference type="ARBA" id="ARBA00022694"/>
    </source>
</evidence>
<evidence type="ECO:0000256" key="5">
    <source>
        <dbReference type="ARBA" id="ARBA00022490"/>
    </source>
</evidence>
<evidence type="ECO:0000256" key="9">
    <source>
        <dbReference type="ARBA" id="ARBA00022741"/>
    </source>
</evidence>
<name>A0A3E2TMB3_9FIRM</name>
<evidence type="ECO:0000313" key="16">
    <source>
        <dbReference type="EMBL" id="RGB79035.1"/>
    </source>
</evidence>
<dbReference type="FunFam" id="3.90.870.10:FF:000009">
    <property type="entry name" value="Threonylcarbamoyl-AMP synthase, putative"/>
    <property type="match status" value="1"/>
</dbReference>
<keyword evidence="10 13" id="KW-0067">ATP-binding</keyword>
<dbReference type="PIRSF" id="PIRSF004930">
    <property type="entry name" value="Tln_factor_SUA5"/>
    <property type="match status" value="1"/>
</dbReference>
<comment type="similarity">
    <text evidence="2 13">Belongs to the SUA5 family.</text>
</comment>
<keyword evidence="9 13" id="KW-0547">Nucleotide-binding</keyword>
<feature type="binding site" evidence="14">
    <location>
        <position position="240"/>
    </location>
    <ligand>
        <name>ATP</name>
        <dbReference type="ChEBI" id="CHEBI:30616"/>
    </ligand>
</feature>
<keyword evidence="6 13" id="KW-0808">Transferase</keyword>
<comment type="catalytic activity">
    <reaction evidence="12 13">
        <text>L-threonine + hydrogencarbonate + ATP = L-threonylcarbamoyladenylate + diphosphate + H2O</text>
        <dbReference type="Rhea" id="RHEA:36407"/>
        <dbReference type="ChEBI" id="CHEBI:15377"/>
        <dbReference type="ChEBI" id="CHEBI:17544"/>
        <dbReference type="ChEBI" id="CHEBI:30616"/>
        <dbReference type="ChEBI" id="CHEBI:33019"/>
        <dbReference type="ChEBI" id="CHEBI:57926"/>
        <dbReference type="ChEBI" id="CHEBI:73682"/>
        <dbReference type="EC" id="2.7.7.87"/>
    </reaction>
</comment>
<dbReference type="InterPro" id="IPR038385">
    <property type="entry name" value="Sua5/YwlC_C"/>
</dbReference>
<feature type="binding site" evidence="14">
    <location>
        <position position="197"/>
    </location>
    <ligand>
        <name>ATP</name>
        <dbReference type="ChEBI" id="CHEBI:30616"/>
    </ligand>
</feature>
<gene>
    <name evidence="16" type="ORF">DW070_10465</name>
</gene>
<dbReference type="InterPro" id="IPR050156">
    <property type="entry name" value="TC-AMP_synthase_SUA5"/>
</dbReference>
<dbReference type="GO" id="GO:0005737">
    <property type="term" value="C:cytoplasm"/>
    <property type="evidence" value="ECO:0007669"/>
    <property type="project" value="UniProtKB-SubCell"/>
</dbReference>
<dbReference type="GO" id="GO:0008033">
    <property type="term" value="P:tRNA processing"/>
    <property type="evidence" value="ECO:0007669"/>
    <property type="project" value="UniProtKB-KW"/>
</dbReference>
<evidence type="ECO:0000256" key="14">
    <source>
        <dbReference type="PIRSR" id="PIRSR004930-1"/>
    </source>
</evidence>
<dbReference type="SUPFAM" id="SSF55821">
    <property type="entry name" value="YrdC/RibB"/>
    <property type="match status" value="1"/>
</dbReference>
<feature type="binding site" evidence="14">
    <location>
        <position position="69"/>
    </location>
    <ligand>
        <name>L-threonine</name>
        <dbReference type="ChEBI" id="CHEBI:57926"/>
    </ligand>
</feature>
<dbReference type="InterPro" id="IPR006070">
    <property type="entry name" value="Sua5-like_dom"/>
</dbReference>
<dbReference type="PANTHER" id="PTHR17490:SF16">
    <property type="entry name" value="THREONYLCARBAMOYL-AMP SYNTHASE"/>
    <property type="match status" value="1"/>
</dbReference>
<reference evidence="16 17" key="1">
    <citation type="submission" date="2018-08" db="EMBL/GenBank/DDBJ databases">
        <title>A genome reference for cultivated species of the human gut microbiota.</title>
        <authorList>
            <person name="Zou Y."/>
            <person name="Xue W."/>
            <person name="Luo G."/>
        </authorList>
    </citation>
    <scope>NUCLEOTIDE SEQUENCE [LARGE SCALE GENOMIC DNA]</scope>
    <source>
        <strain evidence="16 17">AF45-17</strain>
    </source>
</reference>
<sequence length="351" mass="37913">MKTIVEVYDADNRRPEVMERAGEILKKGGLVAFPTETVYGLGGDALNPEASARIYAAKGRPSDNPLIVHIADMEALKVLASEVPEKARLLADRFWPGPLTMIMPKSDAVPYATTGGLDTVAIRMPSHPTAYELIRSSGVYIAAPSANTSGRPSPTTAQHVYEDLNGRIDMIIDSGKVDIGLESTIVDLTGEIPTILRPGYITKEMLEEAVGPVTIDKAILADHEDPNLRPKAPGMKYKHYAPKGDLVIVEGKKQAVAETINHLTKMDAEAGLKTAVIASDENLSLYDADCKINIGSREHEESIAANLYEVLREMDEMGVQKMYSESFAGGGLGAAIMNRLLKAAGHHVIRV</sequence>
<dbReference type="GO" id="GO:0006450">
    <property type="term" value="P:regulation of translational fidelity"/>
    <property type="evidence" value="ECO:0007669"/>
    <property type="project" value="TreeGrafter"/>
</dbReference>
<proteinExistence type="inferred from homology"/>
<evidence type="ECO:0000256" key="3">
    <source>
        <dbReference type="ARBA" id="ARBA00012584"/>
    </source>
</evidence>
<dbReference type="GO" id="GO:0061710">
    <property type="term" value="F:L-threonylcarbamoyladenylate synthase"/>
    <property type="evidence" value="ECO:0007669"/>
    <property type="project" value="UniProtKB-EC"/>
</dbReference>
<evidence type="ECO:0000259" key="15">
    <source>
        <dbReference type="PROSITE" id="PS51163"/>
    </source>
</evidence>
<feature type="binding site" evidence="14">
    <location>
        <position position="123"/>
    </location>
    <ligand>
        <name>L-threonine</name>
        <dbReference type="ChEBI" id="CHEBI:57926"/>
    </ligand>
</feature>
<comment type="function">
    <text evidence="13">Required for the formation of a threonylcarbamoyl group on adenosine at position 37 (t(6)A37) in tRNAs that read codons beginning with adenine.</text>
</comment>
<evidence type="ECO:0000256" key="2">
    <source>
        <dbReference type="ARBA" id="ARBA00007663"/>
    </source>
</evidence>
<evidence type="ECO:0000256" key="13">
    <source>
        <dbReference type="PIRNR" id="PIRNR004930"/>
    </source>
</evidence>
<keyword evidence="8 13" id="KW-0548">Nucleotidyltransferase</keyword>
<evidence type="ECO:0000256" key="11">
    <source>
        <dbReference type="ARBA" id="ARBA00029774"/>
    </source>
</evidence>
<evidence type="ECO:0000256" key="6">
    <source>
        <dbReference type="ARBA" id="ARBA00022679"/>
    </source>
</evidence>
<dbReference type="RefSeq" id="WP_117528590.1">
    <property type="nucleotide sequence ID" value="NZ_JAQDKA010000008.1"/>
</dbReference>
<dbReference type="GO" id="GO:0000049">
    <property type="term" value="F:tRNA binding"/>
    <property type="evidence" value="ECO:0007669"/>
    <property type="project" value="TreeGrafter"/>
</dbReference>
<evidence type="ECO:0000313" key="17">
    <source>
        <dbReference type="Proteomes" id="UP000260773"/>
    </source>
</evidence>
<evidence type="ECO:0000256" key="4">
    <source>
        <dbReference type="ARBA" id="ARBA00015492"/>
    </source>
</evidence>
<dbReference type="Proteomes" id="UP000260773">
    <property type="component" value="Unassembled WGS sequence"/>
</dbReference>
<feature type="binding site" evidence="14">
    <location>
        <position position="119"/>
    </location>
    <ligand>
        <name>ATP</name>
        <dbReference type="ChEBI" id="CHEBI:30616"/>
    </ligand>
</feature>
<evidence type="ECO:0000256" key="10">
    <source>
        <dbReference type="ARBA" id="ARBA00022840"/>
    </source>
</evidence>
<dbReference type="EMBL" id="QVEP01000025">
    <property type="protein sequence ID" value="RGB79035.1"/>
    <property type="molecule type" value="Genomic_DNA"/>
</dbReference>
<comment type="caution">
    <text evidence="16">The sequence shown here is derived from an EMBL/GenBank/DDBJ whole genome shotgun (WGS) entry which is preliminary data.</text>
</comment>
<dbReference type="EC" id="2.7.7.87" evidence="3 13"/>
<feature type="binding site" evidence="14">
    <location>
        <position position="60"/>
    </location>
    <ligand>
        <name>ATP</name>
        <dbReference type="ChEBI" id="CHEBI:30616"/>
    </ligand>
</feature>
<dbReference type="Gene3D" id="3.90.870.10">
    <property type="entry name" value="DHBP synthase"/>
    <property type="match status" value="1"/>
</dbReference>
<keyword evidence="5 13" id="KW-0963">Cytoplasm</keyword>
<dbReference type="InterPro" id="IPR010923">
    <property type="entry name" value="T(6)A37_SUA5"/>
</dbReference>
<feature type="binding site" evidence="14">
    <location>
        <position position="64"/>
    </location>
    <ligand>
        <name>ATP</name>
        <dbReference type="ChEBI" id="CHEBI:30616"/>
    </ligand>
</feature>
<dbReference type="AlphaFoldDB" id="A0A3E2TMB3"/>
<feature type="domain" description="YrdC-like" evidence="15">
    <location>
        <begin position="15"/>
        <end position="201"/>
    </location>
</feature>
<accession>A0A3E2TMB3</accession>
<feature type="binding site" evidence="14">
    <location>
        <position position="153"/>
    </location>
    <ligand>
        <name>ATP</name>
        <dbReference type="ChEBI" id="CHEBI:30616"/>
    </ligand>
</feature>
<feature type="binding site" evidence="14">
    <location>
        <position position="37"/>
    </location>
    <ligand>
        <name>L-threonine</name>
        <dbReference type="ChEBI" id="CHEBI:57926"/>
    </ligand>
</feature>
<dbReference type="InterPro" id="IPR017945">
    <property type="entry name" value="DHBP_synth_RibB-like_a/b_dom"/>
</dbReference>
<dbReference type="Pfam" id="PF03481">
    <property type="entry name" value="Sua5_C"/>
    <property type="match status" value="1"/>
</dbReference>
<feature type="binding site" evidence="14">
    <location>
        <position position="145"/>
    </location>
    <ligand>
        <name>ATP</name>
        <dbReference type="ChEBI" id="CHEBI:30616"/>
    </ligand>
</feature>
<evidence type="ECO:0000256" key="8">
    <source>
        <dbReference type="ARBA" id="ARBA00022695"/>
    </source>
</evidence>
<dbReference type="GO" id="GO:0005524">
    <property type="term" value="F:ATP binding"/>
    <property type="evidence" value="ECO:0007669"/>
    <property type="project" value="UniProtKB-UniRule"/>
</dbReference>
<protein>
    <recommendedName>
        <fullName evidence="4 13">Threonylcarbamoyl-AMP synthase</fullName>
        <shortName evidence="13">TC-AMP synthase</shortName>
        <ecNumber evidence="3 13">2.7.7.87</ecNumber>
    </recommendedName>
    <alternativeName>
        <fullName evidence="11 13">L-threonylcarbamoyladenylate synthase</fullName>
    </alternativeName>
</protein>
<feature type="binding site" evidence="14">
    <location>
        <position position="143"/>
    </location>
    <ligand>
        <name>L-threonine</name>
        <dbReference type="ChEBI" id="CHEBI:57926"/>
    </ligand>
</feature>
<dbReference type="PANTHER" id="PTHR17490">
    <property type="entry name" value="SUA5"/>
    <property type="match status" value="1"/>
</dbReference>
<feature type="binding site" evidence="14">
    <location>
        <position position="183"/>
    </location>
    <ligand>
        <name>L-threonine</name>
        <dbReference type="ChEBI" id="CHEBI:57926"/>
    </ligand>
</feature>
<dbReference type="Gene3D" id="3.40.50.11030">
    <property type="entry name" value="Threonylcarbamoyl-AMP synthase, C-terminal domain"/>
    <property type="match status" value="1"/>
</dbReference>
<dbReference type="NCBIfam" id="TIGR00057">
    <property type="entry name" value="L-threonylcarbamoyladenylate synthase"/>
    <property type="match status" value="1"/>
</dbReference>
<organism evidence="16 17">
    <name type="scientific">Coprococcus catus</name>
    <dbReference type="NCBI Taxonomy" id="116085"/>
    <lineage>
        <taxon>Bacteria</taxon>
        <taxon>Bacillati</taxon>
        <taxon>Bacillota</taxon>
        <taxon>Clostridia</taxon>
        <taxon>Lachnospirales</taxon>
        <taxon>Lachnospiraceae</taxon>
        <taxon>Coprococcus</taxon>
    </lineage>
</organism>
<keyword evidence="7 13" id="KW-0819">tRNA processing</keyword>
<dbReference type="PROSITE" id="PS51163">
    <property type="entry name" value="YRDC"/>
    <property type="match status" value="1"/>
</dbReference>
<evidence type="ECO:0000256" key="1">
    <source>
        <dbReference type="ARBA" id="ARBA00004496"/>
    </source>
</evidence>
<dbReference type="Pfam" id="PF01300">
    <property type="entry name" value="Sua5_yciO_yrdC"/>
    <property type="match status" value="1"/>
</dbReference>
<dbReference type="GO" id="GO:0003725">
    <property type="term" value="F:double-stranded RNA binding"/>
    <property type="evidence" value="ECO:0007669"/>
    <property type="project" value="UniProtKB-UniRule"/>
</dbReference>
<dbReference type="InterPro" id="IPR005145">
    <property type="entry name" value="Sua5_C"/>
</dbReference>